<organism evidence="9 10">
    <name type="scientific">Corynebacterium stationis</name>
    <dbReference type="NCBI Taxonomy" id="1705"/>
    <lineage>
        <taxon>Bacteria</taxon>
        <taxon>Bacillati</taxon>
        <taxon>Actinomycetota</taxon>
        <taxon>Actinomycetes</taxon>
        <taxon>Mycobacteriales</taxon>
        <taxon>Corynebacteriaceae</taxon>
        <taxon>Corynebacterium</taxon>
    </lineage>
</organism>
<dbReference type="SUPFAM" id="SSF63882">
    <property type="entry name" value="MoeA N-terminal region -like"/>
    <property type="match status" value="1"/>
</dbReference>
<dbReference type="SUPFAM" id="SSF63867">
    <property type="entry name" value="MoeA C-terminal domain-like"/>
    <property type="match status" value="1"/>
</dbReference>
<dbReference type="Proteomes" id="UP000076947">
    <property type="component" value="Unassembled WGS sequence"/>
</dbReference>
<dbReference type="SMART" id="SM00852">
    <property type="entry name" value="MoCF_biosynth"/>
    <property type="match status" value="1"/>
</dbReference>
<keyword evidence="7" id="KW-0460">Magnesium</keyword>
<comment type="pathway">
    <text evidence="2 7">Cofactor biosynthesis; molybdopterin biosynthesis.</text>
</comment>
<accession>A0A177ICZ4</accession>
<name>A0A177ICZ4_9CORY</name>
<dbReference type="Pfam" id="PF03453">
    <property type="entry name" value="MoeA_N"/>
    <property type="match status" value="1"/>
</dbReference>
<keyword evidence="7" id="KW-0808">Transferase</keyword>
<evidence type="ECO:0000313" key="10">
    <source>
        <dbReference type="Proteomes" id="UP000076947"/>
    </source>
</evidence>
<comment type="catalytic activity">
    <reaction evidence="6">
        <text>adenylyl-molybdopterin + molybdate = Mo-molybdopterin + AMP + H(+)</text>
        <dbReference type="Rhea" id="RHEA:35047"/>
        <dbReference type="ChEBI" id="CHEBI:15378"/>
        <dbReference type="ChEBI" id="CHEBI:36264"/>
        <dbReference type="ChEBI" id="CHEBI:62727"/>
        <dbReference type="ChEBI" id="CHEBI:71302"/>
        <dbReference type="ChEBI" id="CHEBI:456215"/>
        <dbReference type="EC" id="2.10.1.1"/>
    </reaction>
</comment>
<dbReference type="Gene3D" id="2.170.190.11">
    <property type="entry name" value="Molybdopterin biosynthesis moea protein, domain 3"/>
    <property type="match status" value="1"/>
</dbReference>
<evidence type="ECO:0000256" key="7">
    <source>
        <dbReference type="RuleBase" id="RU365090"/>
    </source>
</evidence>
<dbReference type="InterPro" id="IPR036688">
    <property type="entry name" value="MoeA_C_domain_IV_sf"/>
</dbReference>
<evidence type="ECO:0000256" key="4">
    <source>
        <dbReference type="ARBA" id="ARBA00022505"/>
    </source>
</evidence>
<dbReference type="RefSeq" id="WP_066840171.1">
    <property type="nucleotide sequence ID" value="NZ_LSTQ01000023.1"/>
</dbReference>
<evidence type="ECO:0000256" key="1">
    <source>
        <dbReference type="ARBA" id="ARBA00002901"/>
    </source>
</evidence>
<dbReference type="GO" id="GO:0005829">
    <property type="term" value="C:cytosol"/>
    <property type="evidence" value="ECO:0007669"/>
    <property type="project" value="TreeGrafter"/>
</dbReference>
<proteinExistence type="inferred from homology"/>
<evidence type="ECO:0000259" key="8">
    <source>
        <dbReference type="SMART" id="SM00852"/>
    </source>
</evidence>
<evidence type="ECO:0000256" key="2">
    <source>
        <dbReference type="ARBA" id="ARBA00005046"/>
    </source>
</evidence>
<dbReference type="AlphaFoldDB" id="A0A177ICZ4"/>
<evidence type="ECO:0000313" key="9">
    <source>
        <dbReference type="EMBL" id="OAH26709.1"/>
    </source>
</evidence>
<dbReference type="Gene3D" id="3.40.980.10">
    <property type="entry name" value="MoaB/Mog-like domain"/>
    <property type="match status" value="1"/>
</dbReference>
<protein>
    <recommendedName>
        <fullName evidence="7">Molybdopterin molybdenumtransferase</fullName>
        <ecNumber evidence="7">2.10.1.1</ecNumber>
    </recommendedName>
</protein>
<dbReference type="Gene3D" id="3.90.105.10">
    <property type="entry name" value="Molybdopterin biosynthesis moea protein, domain 2"/>
    <property type="match status" value="1"/>
</dbReference>
<sequence>MTSPGSHLKRIRQLVAAHCERRTEQIPIEKSLGRTTSADIIAGFDSPRFDNSQMDGYAVPAADGGRFEVAATIPAGASPQPLAGKAAPIMTGAAVPADAAAIIPVEKATPAEFLESGETISLPATEPGQFIRVQGCDVAAGSTIIPAGTSISAAAVATMASQSILEVEVFSPARMLICSGGAEIQAAKVADAQGTATIPDANAPMLRAMAYAAGIEVVGQVSTNDDPSALKTSLAATIENLQPDVIVTSGGISAGKFEVVRQVLESSDSGANASAAAWFGHVDQQPGGPQGCAVFNGVPVICLPGNPVSTLVSFRLFVAPVLGHVPPDSWAQLGEATTGIVGRDQFRRGRVEFCSDGSTVAHIIGGSGSHLITQAVEATHLIRIPAGAKLDAGSVVQVYPL</sequence>
<keyword evidence="7" id="KW-0479">Metal-binding</keyword>
<dbReference type="InterPro" id="IPR005111">
    <property type="entry name" value="MoeA_C_domain_IV"/>
</dbReference>
<dbReference type="EMBL" id="LSTQ01000023">
    <property type="protein sequence ID" value="OAH26709.1"/>
    <property type="molecule type" value="Genomic_DNA"/>
</dbReference>
<dbReference type="CDD" id="cd00887">
    <property type="entry name" value="MoeA"/>
    <property type="match status" value="1"/>
</dbReference>
<dbReference type="Pfam" id="PF00994">
    <property type="entry name" value="MoCF_biosynth"/>
    <property type="match status" value="1"/>
</dbReference>
<dbReference type="UniPathway" id="UPA00344"/>
<gene>
    <name evidence="9" type="ORF">AYJ05_04595</name>
</gene>
<dbReference type="PANTHER" id="PTHR10192">
    <property type="entry name" value="MOLYBDOPTERIN BIOSYNTHESIS PROTEIN"/>
    <property type="match status" value="1"/>
</dbReference>
<feature type="domain" description="MoaB/Mog" evidence="8">
    <location>
        <begin position="176"/>
        <end position="324"/>
    </location>
</feature>
<evidence type="ECO:0000256" key="5">
    <source>
        <dbReference type="ARBA" id="ARBA00023150"/>
    </source>
</evidence>
<evidence type="ECO:0000256" key="6">
    <source>
        <dbReference type="ARBA" id="ARBA00047317"/>
    </source>
</evidence>
<keyword evidence="5 7" id="KW-0501">Molybdenum cofactor biosynthesis</keyword>
<dbReference type="GO" id="GO:0006777">
    <property type="term" value="P:Mo-molybdopterin cofactor biosynthetic process"/>
    <property type="evidence" value="ECO:0007669"/>
    <property type="project" value="UniProtKB-UniRule"/>
</dbReference>
<dbReference type="PANTHER" id="PTHR10192:SF5">
    <property type="entry name" value="GEPHYRIN"/>
    <property type="match status" value="1"/>
</dbReference>
<dbReference type="STRING" id="1705.CA21670_00160"/>
<dbReference type="SUPFAM" id="SSF53218">
    <property type="entry name" value="Molybdenum cofactor biosynthesis proteins"/>
    <property type="match status" value="1"/>
</dbReference>
<dbReference type="EC" id="2.10.1.1" evidence="7"/>
<dbReference type="OrthoDB" id="9804758at2"/>
<dbReference type="GO" id="GO:0061599">
    <property type="term" value="F:molybdopterin molybdotransferase activity"/>
    <property type="evidence" value="ECO:0007669"/>
    <property type="project" value="UniProtKB-UniRule"/>
</dbReference>
<comment type="similarity">
    <text evidence="3 7">Belongs to the MoeA family.</text>
</comment>
<dbReference type="InterPro" id="IPR038987">
    <property type="entry name" value="MoeA-like"/>
</dbReference>
<evidence type="ECO:0000256" key="3">
    <source>
        <dbReference type="ARBA" id="ARBA00010763"/>
    </source>
</evidence>
<dbReference type="InterPro" id="IPR036425">
    <property type="entry name" value="MoaB/Mog-like_dom_sf"/>
</dbReference>
<dbReference type="InterPro" id="IPR005110">
    <property type="entry name" value="MoeA_linker/N"/>
</dbReference>
<comment type="cofactor">
    <cofactor evidence="7">
        <name>Mg(2+)</name>
        <dbReference type="ChEBI" id="CHEBI:18420"/>
    </cofactor>
</comment>
<comment type="function">
    <text evidence="1 7">Catalyzes the insertion of molybdate into adenylated molybdopterin with the concomitant release of AMP.</text>
</comment>
<keyword evidence="10" id="KW-1185">Reference proteome</keyword>
<dbReference type="InterPro" id="IPR001453">
    <property type="entry name" value="MoaB/Mog_dom"/>
</dbReference>
<dbReference type="InterPro" id="IPR036135">
    <property type="entry name" value="MoeA_linker/N_sf"/>
</dbReference>
<dbReference type="GO" id="GO:0046872">
    <property type="term" value="F:metal ion binding"/>
    <property type="evidence" value="ECO:0007669"/>
    <property type="project" value="UniProtKB-UniRule"/>
</dbReference>
<comment type="caution">
    <text evidence="9">The sequence shown here is derived from an EMBL/GenBank/DDBJ whole genome shotgun (WGS) entry which is preliminary data.</text>
</comment>
<dbReference type="Gene3D" id="2.40.340.10">
    <property type="entry name" value="MoeA, C-terminal, domain IV"/>
    <property type="match status" value="1"/>
</dbReference>
<dbReference type="Pfam" id="PF03454">
    <property type="entry name" value="MoeA_C"/>
    <property type="match status" value="1"/>
</dbReference>
<keyword evidence="4 7" id="KW-0500">Molybdenum</keyword>
<reference evidence="10" key="1">
    <citation type="submission" date="2016-02" db="EMBL/GenBank/DDBJ databases">
        <authorList>
            <person name="Kaur G."/>
            <person name="Nair G.R."/>
            <person name="Mayilraj S."/>
        </authorList>
    </citation>
    <scope>NUCLEOTIDE SEQUENCE [LARGE SCALE GENOMIC DNA]</scope>
    <source>
        <strain evidence="10">GA-15</strain>
    </source>
</reference>